<name>A0A1L9AY64_9BACT</name>
<dbReference type="Pfam" id="PF00550">
    <property type="entry name" value="PP-binding"/>
    <property type="match status" value="1"/>
</dbReference>
<accession>A0A1L9AY64</accession>
<dbReference type="RefSeq" id="WP_071904011.1">
    <property type="nucleotide sequence ID" value="NZ_MPIN01000016.1"/>
</dbReference>
<dbReference type="PROSITE" id="PS50075">
    <property type="entry name" value="CARRIER"/>
    <property type="match status" value="1"/>
</dbReference>
<sequence>MSEREIIDLVKAALSKVRPEFAAEFASVGIDTRFDSLRIDSVDTLRMITFLEDKLGFVFQDEDLGRIETVTDLATLIRKNGHEPRC</sequence>
<dbReference type="STRING" id="83449.BON30_40970"/>
<dbReference type="InterPro" id="IPR009081">
    <property type="entry name" value="PP-bd_ACP"/>
</dbReference>
<evidence type="ECO:0000313" key="2">
    <source>
        <dbReference type="EMBL" id="OJH34957.1"/>
    </source>
</evidence>
<comment type="caution">
    <text evidence="2">The sequence shown here is derived from an EMBL/GenBank/DDBJ whole genome shotgun (WGS) entry which is preliminary data.</text>
</comment>
<evidence type="ECO:0000313" key="3">
    <source>
        <dbReference type="Proteomes" id="UP000182229"/>
    </source>
</evidence>
<reference evidence="3" key="1">
    <citation type="submission" date="2016-11" db="EMBL/GenBank/DDBJ databases">
        <authorList>
            <person name="Shukria A."/>
            <person name="Stevens D.C."/>
        </authorList>
    </citation>
    <scope>NUCLEOTIDE SEQUENCE [LARGE SCALE GENOMIC DNA]</scope>
    <source>
        <strain evidence="3">Cbfe23</strain>
    </source>
</reference>
<proteinExistence type="predicted"/>
<protein>
    <recommendedName>
        <fullName evidence="1">Carrier domain-containing protein</fullName>
    </recommendedName>
</protein>
<dbReference type="InterPro" id="IPR036736">
    <property type="entry name" value="ACP-like_sf"/>
</dbReference>
<dbReference type="Gene3D" id="1.10.1200.10">
    <property type="entry name" value="ACP-like"/>
    <property type="match status" value="1"/>
</dbReference>
<dbReference type="AlphaFoldDB" id="A0A1L9AY64"/>
<evidence type="ECO:0000259" key="1">
    <source>
        <dbReference type="PROSITE" id="PS50075"/>
    </source>
</evidence>
<dbReference type="SUPFAM" id="SSF47336">
    <property type="entry name" value="ACP-like"/>
    <property type="match status" value="1"/>
</dbReference>
<dbReference type="EMBL" id="MPIN01000016">
    <property type="protein sequence ID" value="OJH34957.1"/>
    <property type="molecule type" value="Genomic_DNA"/>
</dbReference>
<feature type="domain" description="Carrier" evidence="1">
    <location>
        <begin position="4"/>
        <end position="81"/>
    </location>
</feature>
<keyword evidence="3" id="KW-1185">Reference proteome</keyword>
<organism evidence="2 3">
    <name type="scientific">Cystobacter ferrugineus</name>
    <dbReference type="NCBI Taxonomy" id="83449"/>
    <lineage>
        <taxon>Bacteria</taxon>
        <taxon>Pseudomonadati</taxon>
        <taxon>Myxococcota</taxon>
        <taxon>Myxococcia</taxon>
        <taxon>Myxococcales</taxon>
        <taxon>Cystobacterineae</taxon>
        <taxon>Archangiaceae</taxon>
        <taxon>Cystobacter</taxon>
    </lineage>
</organism>
<reference evidence="2 3" key="2">
    <citation type="submission" date="2016-12" db="EMBL/GenBank/DDBJ databases">
        <title>Draft Genome Sequence of Cystobacter ferrugineus Strain Cbfe23.</title>
        <authorList>
            <person name="Akbar S."/>
            <person name="Dowd S.E."/>
            <person name="Stevens D.C."/>
        </authorList>
    </citation>
    <scope>NUCLEOTIDE SEQUENCE [LARGE SCALE GENOMIC DNA]</scope>
    <source>
        <strain evidence="2 3">Cbfe23</strain>
    </source>
</reference>
<dbReference type="OrthoDB" id="5522677at2"/>
<dbReference type="Proteomes" id="UP000182229">
    <property type="component" value="Unassembled WGS sequence"/>
</dbReference>
<gene>
    <name evidence="2" type="ORF">BON30_40970</name>
</gene>